<proteinExistence type="predicted"/>
<reference evidence="13 14" key="1">
    <citation type="submission" date="2023-03" db="EMBL/GenBank/DDBJ databases">
        <title>Genome insight into feeding habits of ladybird beetles.</title>
        <authorList>
            <person name="Li H.-S."/>
            <person name="Huang Y.-H."/>
            <person name="Pang H."/>
        </authorList>
    </citation>
    <scope>NUCLEOTIDE SEQUENCE [LARGE SCALE GENOMIC DNA]</scope>
    <source>
        <strain evidence="13">SYSU_2023b</strain>
        <tissue evidence="13">Whole body</tissue>
    </source>
</reference>
<dbReference type="GO" id="GO:0051295">
    <property type="term" value="P:establishment of meiotic spindle localization"/>
    <property type="evidence" value="ECO:0007669"/>
    <property type="project" value="TreeGrafter"/>
</dbReference>
<dbReference type="SMART" id="SM00015">
    <property type="entry name" value="IQ"/>
    <property type="match status" value="20"/>
</dbReference>
<dbReference type="PROSITE" id="PS50021">
    <property type="entry name" value="CH"/>
    <property type="match status" value="1"/>
</dbReference>
<dbReference type="SUPFAM" id="SSF47576">
    <property type="entry name" value="Calponin-homology domain, CH-domain"/>
    <property type="match status" value="1"/>
</dbReference>
<dbReference type="GO" id="GO:0007051">
    <property type="term" value="P:spindle organization"/>
    <property type="evidence" value="ECO:0007669"/>
    <property type="project" value="TreeGrafter"/>
</dbReference>
<keyword evidence="3" id="KW-0963">Cytoplasm</keyword>
<organism evidence="13 14">
    <name type="scientific">Henosepilachna vigintioctopunctata</name>
    <dbReference type="NCBI Taxonomy" id="420089"/>
    <lineage>
        <taxon>Eukaryota</taxon>
        <taxon>Metazoa</taxon>
        <taxon>Ecdysozoa</taxon>
        <taxon>Arthropoda</taxon>
        <taxon>Hexapoda</taxon>
        <taxon>Insecta</taxon>
        <taxon>Pterygota</taxon>
        <taxon>Neoptera</taxon>
        <taxon>Endopterygota</taxon>
        <taxon>Coleoptera</taxon>
        <taxon>Polyphaga</taxon>
        <taxon>Cucujiformia</taxon>
        <taxon>Coccinelloidea</taxon>
        <taxon>Coccinellidae</taxon>
        <taxon>Epilachninae</taxon>
        <taxon>Epilachnini</taxon>
        <taxon>Henosepilachna</taxon>
    </lineage>
</organism>
<evidence type="ECO:0000256" key="3">
    <source>
        <dbReference type="ARBA" id="ARBA00022490"/>
    </source>
</evidence>
<evidence type="ECO:0000313" key="13">
    <source>
        <dbReference type="EMBL" id="KAK9879773.1"/>
    </source>
</evidence>
<comment type="caution">
    <text evidence="13">The sequence shown here is derived from an EMBL/GenBank/DDBJ whole genome shotgun (WGS) entry which is preliminary data.</text>
</comment>
<evidence type="ECO:0000256" key="10">
    <source>
        <dbReference type="ARBA" id="ARBA00023242"/>
    </source>
</evidence>
<dbReference type="PROSITE" id="PS50096">
    <property type="entry name" value="IQ"/>
    <property type="match status" value="10"/>
</dbReference>
<dbReference type="GO" id="GO:0051301">
    <property type="term" value="P:cell division"/>
    <property type="evidence" value="ECO:0007669"/>
    <property type="project" value="UniProtKB-KW"/>
</dbReference>
<dbReference type="InterPro" id="IPR001715">
    <property type="entry name" value="CH_dom"/>
</dbReference>
<dbReference type="Gene3D" id="1.10.418.10">
    <property type="entry name" value="Calponin-like domain"/>
    <property type="match status" value="1"/>
</dbReference>
<dbReference type="GO" id="GO:0000922">
    <property type="term" value="C:spindle pole"/>
    <property type="evidence" value="ECO:0007669"/>
    <property type="project" value="TreeGrafter"/>
</dbReference>
<keyword evidence="9" id="KW-0175">Coiled coil</keyword>
<dbReference type="Gene3D" id="1.20.5.190">
    <property type="match status" value="7"/>
</dbReference>
<evidence type="ECO:0000256" key="9">
    <source>
        <dbReference type="ARBA" id="ARBA00023054"/>
    </source>
</evidence>
<evidence type="ECO:0000259" key="12">
    <source>
        <dbReference type="PROSITE" id="PS50021"/>
    </source>
</evidence>
<keyword evidence="4" id="KW-0597">Phosphoprotein</keyword>
<evidence type="ECO:0000313" key="14">
    <source>
        <dbReference type="Proteomes" id="UP001431783"/>
    </source>
</evidence>
<dbReference type="GO" id="GO:0005516">
    <property type="term" value="F:calmodulin binding"/>
    <property type="evidence" value="ECO:0007669"/>
    <property type="project" value="UniProtKB-KW"/>
</dbReference>
<dbReference type="InterPro" id="IPR000048">
    <property type="entry name" value="IQ_motif_EF-hand-BS"/>
</dbReference>
<keyword evidence="14" id="KW-1185">Reference proteome</keyword>
<dbReference type="PANTHER" id="PTHR22706:SF1">
    <property type="entry name" value="ASSEMBLY FACTOR FOR SPINDLE MICROTUBULES"/>
    <property type="match status" value="1"/>
</dbReference>
<evidence type="ECO:0000256" key="2">
    <source>
        <dbReference type="ARBA" id="ARBA00004496"/>
    </source>
</evidence>
<evidence type="ECO:0000256" key="7">
    <source>
        <dbReference type="ARBA" id="ARBA00022776"/>
    </source>
</evidence>
<keyword evidence="5" id="KW-0132">Cell division</keyword>
<keyword evidence="7" id="KW-0498">Mitosis</keyword>
<dbReference type="InterPro" id="IPR051185">
    <property type="entry name" value="ASPM"/>
</dbReference>
<accession>A0AAW1UAV2</accession>
<dbReference type="Pfam" id="PF00612">
    <property type="entry name" value="IQ"/>
    <property type="match status" value="10"/>
</dbReference>
<evidence type="ECO:0000256" key="11">
    <source>
        <dbReference type="ARBA" id="ARBA00023306"/>
    </source>
</evidence>
<dbReference type="CDD" id="cd21223">
    <property type="entry name" value="CH_ASPM_rpt1"/>
    <property type="match status" value="1"/>
</dbReference>
<dbReference type="EMBL" id="JARQZJ010000062">
    <property type="protein sequence ID" value="KAK9879773.1"/>
    <property type="molecule type" value="Genomic_DNA"/>
</dbReference>
<dbReference type="GO" id="GO:0005737">
    <property type="term" value="C:cytoplasm"/>
    <property type="evidence" value="ECO:0007669"/>
    <property type="project" value="UniProtKB-SubCell"/>
</dbReference>
<keyword evidence="11" id="KW-0131">Cell cycle</keyword>
<dbReference type="GO" id="GO:0005634">
    <property type="term" value="C:nucleus"/>
    <property type="evidence" value="ECO:0007669"/>
    <property type="project" value="UniProtKB-SubCell"/>
</dbReference>
<evidence type="ECO:0000256" key="4">
    <source>
        <dbReference type="ARBA" id="ARBA00022553"/>
    </source>
</evidence>
<evidence type="ECO:0000256" key="1">
    <source>
        <dbReference type="ARBA" id="ARBA00004123"/>
    </source>
</evidence>
<dbReference type="SMART" id="SM00033">
    <property type="entry name" value="CH"/>
    <property type="match status" value="1"/>
</dbReference>
<dbReference type="PANTHER" id="PTHR22706">
    <property type="entry name" value="ASSEMBLY FACTOR FOR SPINDLE MICROTUBULES"/>
    <property type="match status" value="1"/>
</dbReference>
<evidence type="ECO:0000256" key="8">
    <source>
        <dbReference type="ARBA" id="ARBA00022860"/>
    </source>
</evidence>
<name>A0AAW1UAV2_9CUCU</name>
<keyword evidence="10" id="KW-0539">Nucleus</keyword>
<gene>
    <name evidence="13" type="ORF">WA026_006838</name>
</gene>
<dbReference type="Pfam" id="PF15780">
    <property type="entry name" value="ASH"/>
    <property type="match status" value="1"/>
</dbReference>
<feature type="domain" description="Calponin-homology (CH)" evidence="12">
    <location>
        <begin position="772"/>
        <end position="905"/>
    </location>
</feature>
<dbReference type="GO" id="GO:0000278">
    <property type="term" value="P:mitotic cell cycle"/>
    <property type="evidence" value="ECO:0007669"/>
    <property type="project" value="TreeGrafter"/>
</dbReference>
<keyword evidence="6" id="KW-0677">Repeat</keyword>
<evidence type="ECO:0000256" key="6">
    <source>
        <dbReference type="ARBA" id="ARBA00022737"/>
    </source>
</evidence>
<keyword evidence="8" id="KW-0112">Calmodulin-binding</keyword>
<dbReference type="Proteomes" id="UP001431783">
    <property type="component" value="Unassembled WGS sequence"/>
</dbReference>
<dbReference type="InterPro" id="IPR036872">
    <property type="entry name" value="CH_dom_sf"/>
</dbReference>
<evidence type="ECO:0000256" key="5">
    <source>
        <dbReference type="ARBA" id="ARBA00022618"/>
    </source>
</evidence>
<dbReference type="InterPro" id="IPR031549">
    <property type="entry name" value="ASH"/>
</dbReference>
<sequence>MFFQVSPVRSSKPNVSKPLKTEEDEIATLTLAPFSSIPKLSFHNTLINTSYKIQLILTNPRPIPVKVNVSFDGSEDINLSLSWNEEVIEGNSDSILEIVWCPIQGYSSRHSLRLTCQKQIWNIPISFKSLSPKKCKQKKKISTTLVKKRSPITKLDLKKNSQKLSTTFRRTLNPNPAWNSTPYLPESRKTIYDKENIANEMSESFVSPSNILFHLHPPENIRRCTYAVNKSKSPKKKLSSPESFDSLEINSSELHSSPAKNRTVLKHINGNNSPTLEELLLYQKSSPLSYRGTPVINTFLPKRVSTERKKDYLQVSPNESSHVNRNLSLELKSMSQCTLPNINISSETHVIGNLSFESSERIIDSNTYVKQNISTETFTKYEIETTHGKYSHSPLRNEIKGIVNISPVPYDKKFVEVGINSSQVNENIFFSNKRSPSIKSRNFPNERSVEDKEFIKSLRLKRKSDIKLTAASPSKRQNLTPETWSKTGCAYGPRINKQSSKLLQIGTPTKDHINATKSVCYKETKTLAINDPFILAATISFDPFLNNTIYIDQEWIEQQEERFKRWFNMLLTPPSELNVEDEGHNIDAAKLWRECTQKEVALAPTKEVISNKYHTVSRLEFLRKTAMKFYMSEEIQIVLSKIGTAIEVGKLEIRQDKNVHLDLSLQSNLMSLILSYNPLWLRIGLETIYKVKLQLASNSDVLGLSKFLYDRFFKDPYLSKKYKSVHSLKYNSEIKKFILRKYLTLVYFLDKAKMKALISHDPCLFRRNAVVKESKDMLIHFAKDTITGGVGDVNRYLKYFGYVVNHKQLYIHEYDYAVINLGGDLRDGVRLTRVMEIILMKNDLTEQLRVPAISRLQKIHNVKIVFKSLIEHGYDIQHEIEPYHIVDGHREKTLSFLWQIIYKFQAPLVLKSVKHIQVWWRSLPIQIKRNKLRKNYERKVDSAIKIQRWYRRKVLSVKLLTFSNLLKEYLYRLKRERAATKIQSYFKMYIQFKTYAKIKTSILKLQKQCRAWLNGECYRKKVTAAIVLQKNVRRYLARSKYVQLKESVLTIEQLYIAKKLMLREKQHYQQLKSSATLIQQWYKASIIAKTVRDDYCKLKKSVCFIQEKFKSKLLMKKAVNEYQTMKSSIILIQIWYRSIKVMKGLRNDFLQKRNSVRTIENYFIAYREMKNARKNYLCLRRSTIVIQMYLKATLKMRKERKEFLSLKKASELIKSKYKANKLMRIAKQNFQNLRRAAIFVQRRFRANKFMKIERTSYSLLKGSTMKIQRYFRSYILMKRNRRSFIQMKESANIIQKRYRAYRAMCLIRKEYCIFKNTVVFVQKMFRNKRLMKMQRKKFLEQKNSCIKIQQYFRGYLQMKKERQQYLTLVGIACLVQQKYRAKRSMAICNKQYIKLKEVTIMIQRRFRANKLMHTQKIAYLHLKSTVNFIKTKYIAKQMMIRAQKDFQKLKKAVILIQRKYRAIKLMKKERIFYLQQKKSAIIIQKYFRMWKQRKIYLRIIVLITNFQRLYRGHRTMLLAKNNYENLKKAVILVQRKYRANKIMKFQRCLFLKQREAANIIQNKFRSYLLMKKYREQYMTIKSSAVIIQRRYRAHKLLLKEFNNYQKIQKSTLFIQRLFRANRIMKIERGLYVRQRNATIVIQRYFRSYLLMKRDRARYTQIKKKVLIIEQWYAAYRNMLSAREKFIALKKGVILIQTKFRANKLMQKQRKSFLNMRTKCIIIQRYFRGFILMKMERNQFLQLKMVVGMVEQKYKAKKLMEISRATYVKLKEVTIFIQRKYRATQATKFQRAVFMKQKDAAVKIQRFFRGYQQMKICRTYFLNLIKSVRTIQRYGRGFLVRRTYAPLLTAEAREERRIRKIQETAAIKIQANWRGYIQRSKDENNLKLIRKRCKDAQTNAQPQHSLERRSEQALELLVNEDITIPLIISALSDFEYVTRRSQVICRNVGPILPEQLYLLIKSVARSLPEIQINVLSTYILINLCKYPPTTALTWFPEHLDSMLNIMIHWCDKEEMVFPSLCTLFWLFAHNREYKQVILELPYLHQKLIKINGLVVRKQKMVIRSVTKLSNSKFHSTKYVKLPGLKPDWGFDYPDRPRTFINSVHAIQCLQEILK</sequence>
<protein>
    <recommendedName>
        <fullName evidence="12">Calponin-homology (CH) domain-containing protein</fullName>
    </recommendedName>
</protein>
<comment type="subcellular location">
    <subcellularLocation>
        <location evidence="2">Cytoplasm</location>
    </subcellularLocation>
    <subcellularLocation>
        <location evidence="1">Nucleus</location>
    </subcellularLocation>
</comment>